<gene>
    <name evidence="2" type="ORF">MmiAt1_15920</name>
</gene>
<proteinExistence type="predicted"/>
<feature type="transmembrane region" description="Helical" evidence="1">
    <location>
        <begin position="60"/>
        <end position="80"/>
    </location>
</feature>
<evidence type="ECO:0000313" key="3">
    <source>
        <dbReference type="Proteomes" id="UP001272052"/>
    </source>
</evidence>
<dbReference type="Proteomes" id="UP001272052">
    <property type="component" value="Unassembled WGS sequence"/>
</dbReference>
<keyword evidence="1" id="KW-1133">Transmembrane helix</keyword>
<evidence type="ECO:0000256" key="1">
    <source>
        <dbReference type="SAM" id="Phobius"/>
    </source>
</evidence>
<accession>A0ABU3VS46</accession>
<keyword evidence="1" id="KW-0812">Transmembrane</keyword>
<keyword evidence="1" id="KW-0472">Membrane</keyword>
<feature type="transmembrane region" description="Helical" evidence="1">
    <location>
        <begin position="134"/>
        <end position="155"/>
    </location>
</feature>
<feature type="transmembrane region" description="Helical" evidence="1">
    <location>
        <begin position="167"/>
        <end position="185"/>
    </location>
</feature>
<reference evidence="2 3" key="1">
    <citation type="submission" date="2023-06" db="EMBL/GenBank/DDBJ databases">
        <title>Genome sequence of Methanimicrococcus sp. At1.</title>
        <authorList>
            <person name="Protasov E."/>
            <person name="Platt K."/>
            <person name="Poehlein A."/>
            <person name="Daniel R."/>
            <person name="Brune A."/>
        </authorList>
    </citation>
    <scope>NUCLEOTIDE SEQUENCE [LARGE SCALE GENOMIC DNA]</scope>
    <source>
        <strain evidence="2 3">At1</strain>
    </source>
</reference>
<feature type="transmembrane region" description="Helical" evidence="1">
    <location>
        <begin position="30"/>
        <end position="48"/>
    </location>
</feature>
<keyword evidence="3" id="KW-1185">Reference proteome</keyword>
<feature type="transmembrane region" description="Helical" evidence="1">
    <location>
        <begin position="191"/>
        <end position="210"/>
    </location>
</feature>
<comment type="caution">
    <text evidence="2">The sequence shown here is derived from an EMBL/GenBank/DDBJ whole genome shotgun (WGS) entry which is preliminary data.</text>
</comment>
<organism evidence="2 3">
    <name type="scientific">Methanimicrococcus hacksteinii</name>
    <dbReference type="NCBI Taxonomy" id="3028293"/>
    <lineage>
        <taxon>Archaea</taxon>
        <taxon>Methanobacteriati</taxon>
        <taxon>Methanobacteriota</taxon>
        <taxon>Stenosarchaea group</taxon>
        <taxon>Methanomicrobia</taxon>
        <taxon>Methanosarcinales</taxon>
        <taxon>Methanosarcinaceae</taxon>
        <taxon>Methanimicrococcus</taxon>
    </lineage>
</organism>
<name>A0ABU3VS46_9EURY</name>
<protein>
    <recommendedName>
        <fullName evidence="4">CPBP family intramembrane metalloprotease</fullName>
    </recommendedName>
</protein>
<dbReference type="RefSeq" id="WP_318786424.1">
    <property type="nucleotide sequence ID" value="NZ_JAWDKC010000029.1"/>
</dbReference>
<evidence type="ECO:0008006" key="4">
    <source>
        <dbReference type="Google" id="ProtNLM"/>
    </source>
</evidence>
<feature type="transmembrane region" description="Helical" evidence="1">
    <location>
        <begin position="217"/>
        <end position="238"/>
    </location>
</feature>
<feature type="transmembrane region" description="Helical" evidence="1">
    <location>
        <begin position="92"/>
        <end position="114"/>
    </location>
</feature>
<dbReference type="EMBL" id="JAWDKC010000029">
    <property type="protein sequence ID" value="MDV0445986.1"/>
    <property type="molecule type" value="Genomic_DNA"/>
</dbReference>
<evidence type="ECO:0000313" key="2">
    <source>
        <dbReference type="EMBL" id="MDV0445986.1"/>
    </source>
</evidence>
<sequence>MQKDDYFKFESETPDFPLYNDNPHISIGKWAVMILSAILTIFLIVVPLDFLSELGIWKRLLYLIIPLLGFGFAVDWKFGLICKKFKKGDFKLIVILLIAELIFTFLLDLILIHFGVAAQGNPIISELTSVSTWLIFPLQIFGEELIKIIPFLVFLTLFYKFTKNRKMSIVIATVLTLVIFALLHLPAYESLISVLLLQGLCSIFTMYAYLKTKNIFVSYAIHLLLDTIVFLILLLSTITG</sequence>